<accession>A0A8K0DZQ1</accession>
<sequence>MPRGTTCAYGTSGWAFLGLISPQACTLNLGSALGLNLCLGLCPTLDPSCPGLCVPIFWISSGLNLAPMGLAMGWACTLNQSLLWACALDLGSLPGAWSCAAIFENECENSPWLAPAPWIGPGLELSAGLTSESWPRAYALHLIYASGLTYALRTCMGFACDRNLASGHACTGIMCRLATYLDLPRLCPAP</sequence>
<feature type="signal peptide" evidence="1">
    <location>
        <begin position="1"/>
        <end position="26"/>
    </location>
</feature>
<protein>
    <submittedName>
        <fullName evidence="2">Uncharacterized protein</fullName>
    </submittedName>
</protein>
<dbReference type="Proteomes" id="UP000796880">
    <property type="component" value="Unassembled WGS sequence"/>
</dbReference>
<proteinExistence type="predicted"/>
<gene>
    <name evidence="2" type="ORF">FNV43_RR19489</name>
</gene>
<evidence type="ECO:0000256" key="1">
    <source>
        <dbReference type="SAM" id="SignalP"/>
    </source>
</evidence>
<organism evidence="2 3">
    <name type="scientific">Rhamnella rubrinervis</name>
    <dbReference type="NCBI Taxonomy" id="2594499"/>
    <lineage>
        <taxon>Eukaryota</taxon>
        <taxon>Viridiplantae</taxon>
        <taxon>Streptophyta</taxon>
        <taxon>Embryophyta</taxon>
        <taxon>Tracheophyta</taxon>
        <taxon>Spermatophyta</taxon>
        <taxon>Magnoliopsida</taxon>
        <taxon>eudicotyledons</taxon>
        <taxon>Gunneridae</taxon>
        <taxon>Pentapetalae</taxon>
        <taxon>rosids</taxon>
        <taxon>fabids</taxon>
        <taxon>Rosales</taxon>
        <taxon>Rhamnaceae</taxon>
        <taxon>rhamnoid group</taxon>
        <taxon>Rhamneae</taxon>
        <taxon>Rhamnella</taxon>
    </lineage>
</organism>
<evidence type="ECO:0000313" key="3">
    <source>
        <dbReference type="Proteomes" id="UP000796880"/>
    </source>
</evidence>
<keyword evidence="3" id="KW-1185">Reference proteome</keyword>
<dbReference type="EMBL" id="VOIH02000009">
    <property type="protein sequence ID" value="KAF3436740.1"/>
    <property type="molecule type" value="Genomic_DNA"/>
</dbReference>
<evidence type="ECO:0000313" key="2">
    <source>
        <dbReference type="EMBL" id="KAF3436740.1"/>
    </source>
</evidence>
<dbReference type="AlphaFoldDB" id="A0A8K0DZQ1"/>
<comment type="caution">
    <text evidence="2">The sequence shown here is derived from an EMBL/GenBank/DDBJ whole genome shotgun (WGS) entry which is preliminary data.</text>
</comment>
<reference evidence="2" key="1">
    <citation type="submission" date="2020-03" db="EMBL/GenBank/DDBJ databases">
        <title>A high-quality chromosome-level genome assembly of a woody plant with both climbing and erect habits, Rhamnella rubrinervis.</title>
        <authorList>
            <person name="Lu Z."/>
            <person name="Yang Y."/>
            <person name="Zhu X."/>
            <person name="Sun Y."/>
        </authorList>
    </citation>
    <scope>NUCLEOTIDE SEQUENCE</scope>
    <source>
        <strain evidence="2">BYM</strain>
        <tissue evidence="2">Leaf</tissue>
    </source>
</reference>
<keyword evidence="1" id="KW-0732">Signal</keyword>
<name>A0A8K0DZQ1_9ROSA</name>
<feature type="chain" id="PRO_5035473493" evidence="1">
    <location>
        <begin position="27"/>
        <end position="190"/>
    </location>
</feature>